<name>A0ACB8KTM3_CITSI</name>
<dbReference type="Proteomes" id="UP000829398">
    <property type="component" value="Chromosome 5"/>
</dbReference>
<proteinExistence type="predicted"/>
<accession>A0ACB8KTM3</accession>
<evidence type="ECO:0000313" key="2">
    <source>
        <dbReference type="Proteomes" id="UP000829398"/>
    </source>
</evidence>
<sequence>MYVIKRDGRKEPVRFDKITARLKKLSYGLSKEHCDPVLVAQKVCAGVYKGVTTTQLDELAAETAAAMTVNHPDYALLAGRVAVSNLHKITKNSFSETIKDMYNYYNKRSGKKASLVADDVYEIIMKNAACLDGAIIYDRDFDFDYFGFKTLERSYLLKMDSRVVERPQHMLMRVSVGIHKDDTDSALKTYHLMSQHWFTHATPTLFNAGTPQPQLSSCFLLCMKDDSIEGIYDTLKKCAIISKSAGGIGLSIHNIRASGSYIHGTNGSSNGIVPMLQVFNDTARYVDQGGGKRKGAFAIYLEPWHADIFEFLDLRKNQGKGRAKMVISARKLWFEILNSQIETGTPYMLFKDSCNRKSNQQNLGTIKSSNLCTEIVEFSSPEETAVCNLASIALPQYGVPVQSNVSKLVGSRDSKNRLFDFERLAEVCVLVPGKLYAFITRPIGIGIQGLADTFILLGLPFESPEAQQLNKDIFETIYYHALKASAELAVKDGPYETYFGSPMSKVDMWNITPSDRWDWSSLREMISKNGVRNSLLVAPMPTASTSQILGNNECFEPYTSNIYTRRVLSGEFIVVNKHLLKDLTELGLWSHALKTKIIYENGSVSKISEIPEELKAIYKTVWEIKQKTLVDMAADRGCYIDQSQSLNIHMEQPDHGKLTSLHFYAWSKGMKTGMYYLRTRAAADAIKFTVDTSVLNNEKANRADNDVEANLAQVLAWLPGLNCITVPLIEVFRKAYFMSVGQSLNSSQ</sequence>
<protein>
    <submittedName>
        <fullName evidence="1">Ribonucleoside-diphosphate reductase</fullName>
    </submittedName>
</protein>
<keyword evidence="2" id="KW-1185">Reference proteome</keyword>
<comment type="caution">
    <text evidence="1">The sequence shown here is derived from an EMBL/GenBank/DDBJ whole genome shotgun (WGS) entry which is preliminary data.</text>
</comment>
<reference evidence="2" key="1">
    <citation type="journal article" date="2023" name="Hortic. Res.">
        <title>A chromosome-level phased genome enabling allele-level studies in sweet orange: a case study on citrus Huanglongbing tolerance.</title>
        <authorList>
            <person name="Wu B."/>
            <person name="Yu Q."/>
            <person name="Deng Z."/>
            <person name="Duan Y."/>
            <person name="Luo F."/>
            <person name="Gmitter F. Jr."/>
        </authorList>
    </citation>
    <scope>NUCLEOTIDE SEQUENCE [LARGE SCALE GENOMIC DNA]</scope>
    <source>
        <strain evidence="2">cv. Valencia</strain>
    </source>
</reference>
<dbReference type="EMBL" id="CM039174">
    <property type="protein sequence ID" value="KAH9757675.1"/>
    <property type="molecule type" value="Genomic_DNA"/>
</dbReference>
<gene>
    <name evidence="1" type="ORF">KPL71_016461</name>
</gene>
<organism evidence="1 2">
    <name type="scientific">Citrus sinensis</name>
    <name type="common">Sweet orange</name>
    <name type="synonym">Citrus aurantium var. sinensis</name>
    <dbReference type="NCBI Taxonomy" id="2711"/>
    <lineage>
        <taxon>Eukaryota</taxon>
        <taxon>Viridiplantae</taxon>
        <taxon>Streptophyta</taxon>
        <taxon>Embryophyta</taxon>
        <taxon>Tracheophyta</taxon>
        <taxon>Spermatophyta</taxon>
        <taxon>Magnoliopsida</taxon>
        <taxon>eudicotyledons</taxon>
        <taxon>Gunneridae</taxon>
        <taxon>Pentapetalae</taxon>
        <taxon>rosids</taxon>
        <taxon>malvids</taxon>
        <taxon>Sapindales</taxon>
        <taxon>Rutaceae</taxon>
        <taxon>Aurantioideae</taxon>
        <taxon>Citrus</taxon>
    </lineage>
</organism>
<evidence type="ECO:0000313" key="1">
    <source>
        <dbReference type="EMBL" id="KAH9757675.1"/>
    </source>
</evidence>